<dbReference type="EMBL" id="JAAAPX010000058">
    <property type="protein sequence ID" value="KAF4235698.1"/>
    <property type="molecule type" value="Genomic_DNA"/>
</dbReference>
<dbReference type="Pfam" id="PF15932">
    <property type="entry name" value="DUF4748"/>
    <property type="match status" value="1"/>
</dbReference>
<comment type="caution">
    <text evidence="2">The sequence shown here is derived from an EMBL/GenBank/DDBJ whole genome shotgun (WGS) entry which is preliminary data.</text>
</comment>
<evidence type="ECO:0000313" key="2">
    <source>
        <dbReference type="EMBL" id="KAF4235698.1"/>
    </source>
</evidence>
<dbReference type="InterPro" id="IPR031833">
    <property type="entry name" value="DUF4748"/>
</dbReference>
<dbReference type="OrthoDB" id="2559326at2759"/>
<reference evidence="2" key="2">
    <citation type="submission" date="2020-04" db="EMBL/GenBank/DDBJ databases">
        <authorList>
            <person name="Santos R.A.C."/>
            <person name="Steenwyk J.L."/>
            <person name="Rivero-Menendez O."/>
            <person name="Mead M.E."/>
            <person name="Silva L.P."/>
            <person name="Bastos R.W."/>
            <person name="Alastruey-Izquierdo A."/>
            <person name="Goldman G.H."/>
            <person name="Rokas A."/>
        </authorList>
    </citation>
    <scope>NUCLEOTIDE SEQUENCE</scope>
    <source>
        <strain evidence="2">CNM-CM6805</strain>
    </source>
</reference>
<protein>
    <submittedName>
        <fullName evidence="2">Uncharacterized protein</fullName>
    </submittedName>
</protein>
<proteinExistence type="predicted"/>
<dbReference type="PANTHER" id="PTHR41800">
    <property type="entry name" value="EXPRESSED PROTEIN"/>
    <property type="match status" value="1"/>
</dbReference>
<dbReference type="AlphaFoldDB" id="A0A8H4GSN5"/>
<dbReference type="Proteomes" id="UP000653565">
    <property type="component" value="Unassembled WGS sequence"/>
</dbReference>
<gene>
    <name evidence="2" type="ORF">CNMCM6805_007912</name>
</gene>
<keyword evidence="3" id="KW-1185">Reference proteome</keyword>
<feature type="region of interest" description="Disordered" evidence="1">
    <location>
        <begin position="80"/>
        <end position="165"/>
    </location>
</feature>
<evidence type="ECO:0000313" key="3">
    <source>
        <dbReference type="Proteomes" id="UP000653565"/>
    </source>
</evidence>
<feature type="compositionally biased region" description="Basic and acidic residues" evidence="1">
    <location>
        <begin position="127"/>
        <end position="151"/>
    </location>
</feature>
<dbReference type="PANTHER" id="PTHR41800:SF1">
    <property type="entry name" value="EXPRESSED PROTEIN"/>
    <property type="match status" value="1"/>
</dbReference>
<evidence type="ECO:0000256" key="1">
    <source>
        <dbReference type="SAM" id="MobiDB-lite"/>
    </source>
</evidence>
<accession>A0A8H4GSN5</accession>
<organism evidence="2 3">
    <name type="scientific">Aspergillus fumigatiaffinis</name>
    <dbReference type="NCBI Taxonomy" id="340414"/>
    <lineage>
        <taxon>Eukaryota</taxon>
        <taxon>Fungi</taxon>
        <taxon>Dikarya</taxon>
        <taxon>Ascomycota</taxon>
        <taxon>Pezizomycotina</taxon>
        <taxon>Eurotiomycetes</taxon>
        <taxon>Eurotiomycetidae</taxon>
        <taxon>Eurotiales</taxon>
        <taxon>Aspergillaceae</taxon>
        <taxon>Aspergillus</taxon>
        <taxon>Aspergillus subgen. Fumigati</taxon>
    </lineage>
</organism>
<sequence length="165" mass="18369">MNTVDSINLVSRYYPHSSIQQLYREGDALLTSIHHWHINRVGWGALCVAGGGAYYFAKKSINADRASRYEAELKKKAQLAAMEAEHRRQSTLNEPITAPSENPSLKRANMARFQSAADDVASPSAEAGHDPAPTRHEPETEAERVLEKGKYEATQPFRPPKGNRL</sequence>
<feature type="compositionally biased region" description="Polar residues" evidence="1">
    <location>
        <begin position="90"/>
        <end position="103"/>
    </location>
</feature>
<name>A0A8H4GSN5_9EURO</name>
<reference evidence="2" key="1">
    <citation type="journal article" date="2020" name="bioRxiv">
        <title>Genomic and phenotypic heterogeneity of clinical isolates of the human pathogens Aspergillus fumigatus, Aspergillus lentulus and Aspergillus fumigatiaffinis.</title>
        <authorList>
            <person name="dos Santos R.A.C."/>
            <person name="Steenwyk J.L."/>
            <person name="Rivero-Menendez O."/>
            <person name="Mead M.E."/>
            <person name="Silva L.P."/>
            <person name="Bastos R.W."/>
            <person name="Alastruey-Izquierdo A."/>
            <person name="Goldman G.H."/>
            <person name="Rokas A."/>
        </authorList>
    </citation>
    <scope>NUCLEOTIDE SEQUENCE</scope>
    <source>
        <strain evidence="2">CNM-CM6805</strain>
    </source>
</reference>